<evidence type="ECO:0000256" key="13">
    <source>
        <dbReference type="PIRSR" id="PIRSR602401-1"/>
    </source>
</evidence>
<dbReference type="Gene3D" id="1.10.630.10">
    <property type="entry name" value="Cytochrome P450"/>
    <property type="match status" value="1"/>
</dbReference>
<dbReference type="GO" id="GO:0042446">
    <property type="term" value="P:hormone biosynthetic process"/>
    <property type="evidence" value="ECO:0007669"/>
    <property type="project" value="TreeGrafter"/>
</dbReference>
<keyword evidence="9 14" id="KW-0560">Oxidoreductase</keyword>
<keyword evidence="12" id="KW-0472">Membrane</keyword>
<evidence type="ECO:0000256" key="8">
    <source>
        <dbReference type="ARBA" id="ARBA00022848"/>
    </source>
</evidence>
<reference evidence="15" key="1">
    <citation type="submission" date="2019-11" db="EMBL/GenBank/DDBJ databases">
        <title>Genomic insights into an expanded diversity of filamentous marine cyanobacteria reveals the extraordinary biosynthetic potential of Moorea and Okeania.</title>
        <authorList>
            <person name="Ferreira Leao T."/>
            <person name="Wang M."/>
            <person name="Moss N."/>
            <person name="Da Silva R."/>
            <person name="Sanders J."/>
            <person name="Nurk S."/>
            <person name="Gurevich A."/>
            <person name="Humphrey G."/>
            <person name="Reher R."/>
            <person name="Zhu Q."/>
            <person name="Belda-Ferre P."/>
            <person name="Glukhov E."/>
            <person name="Rex R."/>
            <person name="Dorrestein P.C."/>
            <person name="Knight R."/>
            <person name="Pevzner P."/>
            <person name="Gerwick W.H."/>
            <person name="Gerwick L."/>
        </authorList>
    </citation>
    <scope>NUCLEOTIDE SEQUENCE</scope>
    <source>
        <strain evidence="15">SIO1C4</strain>
    </source>
</reference>
<evidence type="ECO:0000256" key="10">
    <source>
        <dbReference type="ARBA" id="ARBA00023004"/>
    </source>
</evidence>
<accession>A0A6B3N877</accession>
<comment type="subcellular location">
    <subcellularLocation>
        <location evidence="3">Endoplasmic reticulum membrane</location>
        <topology evidence="3">Peripheral membrane protein</topology>
    </subcellularLocation>
    <subcellularLocation>
        <location evidence="2">Microsome membrane</location>
        <topology evidence="2">Peripheral membrane protein</topology>
    </subcellularLocation>
</comment>
<evidence type="ECO:0000256" key="7">
    <source>
        <dbReference type="ARBA" id="ARBA00022824"/>
    </source>
</evidence>
<comment type="similarity">
    <text evidence="4 14">Belongs to the cytochrome P450 family.</text>
</comment>
<organism evidence="15">
    <name type="scientific">Symploca sp. SIO1C4</name>
    <dbReference type="NCBI Taxonomy" id="2607765"/>
    <lineage>
        <taxon>Bacteria</taxon>
        <taxon>Bacillati</taxon>
        <taxon>Cyanobacteriota</taxon>
        <taxon>Cyanophyceae</taxon>
        <taxon>Coleofasciculales</taxon>
        <taxon>Coleofasciculaceae</taxon>
        <taxon>Symploca</taxon>
    </lineage>
</organism>
<comment type="cofactor">
    <cofactor evidence="1 13">
        <name>heme</name>
        <dbReference type="ChEBI" id="CHEBI:30413"/>
    </cofactor>
</comment>
<dbReference type="InterPro" id="IPR017972">
    <property type="entry name" value="Cyt_P450_CS"/>
</dbReference>
<evidence type="ECO:0000256" key="1">
    <source>
        <dbReference type="ARBA" id="ARBA00001971"/>
    </source>
</evidence>
<dbReference type="PRINTS" id="PR00463">
    <property type="entry name" value="EP450I"/>
</dbReference>
<keyword evidence="11 14" id="KW-0503">Monooxygenase</keyword>
<keyword evidence="7" id="KW-0256">Endoplasmic reticulum</keyword>
<dbReference type="InterPro" id="IPR036396">
    <property type="entry name" value="Cyt_P450_sf"/>
</dbReference>
<keyword evidence="5 13" id="KW-0349">Heme</keyword>
<evidence type="ECO:0000313" key="15">
    <source>
        <dbReference type="EMBL" id="NER27800.1"/>
    </source>
</evidence>
<keyword evidence="6 13" id="KW-0479">Metal-binding</keyword>
<dbReference type="InterPro" id="IPR001128">
    <property type="entry name" value="Cyt_P450"/>
</dbReference>
<dbReference type="PANTHER" id="PTHR24289">
    <property type="entry name" value="STEROID 17-ALPHA-HYDROXYLASE/17,20 LYASE"/>
    <property type="match status" value="1"/>
</dbReference>
<dbReference type="GO" id="GO:0020037">
    <property type="term" value="F:heme binding"/>
    <property type="evidence" value="ECO:0007669"/>
    <property type="project" value="InterPro"/>
</dbReference>
<dbReference type="SUPFAM" id="SSF48264">
    <property type="entry name" value="Cytochrome P450"/>
    <property type="match status" value="1"/>
</dbReference>
<dbReference type="AlphaFoldDB" id="A0A6B3N877"/>
<evidence type="ECO:0000256" key="6">
    <source>
        <dbReference type="ARBA" id="ARBA00022723"/>
    </source>
</evidence>
<protein>
    <submittedName>
        <fullName evidence="15">Cytochrome P450</fullName>
    </submittedName>
</protein>
<proteinExistence type="inferred from homology"/>
<sequence length="459" mass="52826">MLPFLGEHIHLELHQLAKKYGNIFQLRVGGRNLIVLNGLETIKEALVKQGASFNSRADFKVFQQAPQSEFLELKSGEPWKKHRKIAGQVMHTFLSGKSDLHSSWIIDETADLVNSFLSYDGQPLKPDLYLPLAALSFMQRLLFDKRGYLEKDEDFVATAYALKKILNGLLTIVKLEVMPEIWQPLFTLSRRKTLQDFPKAMNILDNYISKNVEQHRESFDPKNLKNIADAVLKANSEITDSDRNNFQLSEYAIVNGILIQFAAAGTALTSLMLRWALLYMISYPEIQAQVQKELDEVVGREQKPSFADRSKLPFTEACINEIFRHSSATIMPAITYATSTDTILEGYSIPQNTPLFINYYGLTRDQRYWEEPEQFNPYRFLDENGKFRNDLLDKFYPFGVGARRCLGEYLGRLKIFTFFTNLMHQCKFEKVPGEKLSLRPQPGTFLSPEDYKVVVKPRF</sequence>
<evidence type="ECO:0000256" key="5">
    <source>
        <dbReference type="ARBA" id="ARBA00022617"/>
    </source>
</evidence>
<dbReference type="GO" id="GO:0004508">
    <property type="term" value="F:steroid 17-alpha-monooxygenase activity"/>
    <property type="evidence" value="ECO:0007669"/>
    <property type="project" value="TreeGrafter"/>
</dbReference>
<evidence type="ECO:0000256" key="3">
    <source>
        <dbReference type="ARBA" id="ARBA00004406"/>
    </source>
</evidence>
<evidence type="ECO:0000256" key="9">
    <source>
        <dbReference type="ARBA" id="ARBA00023002"/>
    </source>
</evidence>
<keyword evidence="10 13" id="KW-0408">Iron</keyword>
<dbReference type="GO" id="GO:0042448">
    <property type="term" value="P:progesterone metabolic process"/>
    <property type="evidence" value="ECO:0007669"/>
    <property type="project" value="TreeGrafter"/>
</dbReference>
<dbReference type="FunFam" id="1.10.630.10:FF:000238">
    <property type="entry name" value="Cytochrome P450 2A6"/>
    <property type="match status" value="1"/>
</dbReference>
<dbReference type="PANTHER" id="PTHR24289:SF21">
    <property type="entry name" value="CYTOCHROME P450 1A"/>
    <property type="match status" value="1"/>
</dbReference>
<comment type="caution">
    <text evidence="15">The sequence shown here is derived from an EMBL/GenBank/DDBJ whole genome shotgun (WGS) entry which is preliminary data.</text>
</comment>
<evidence type="ECO:0000256" key="11">
    <source>
        <dbReference type="ARBA" id="ARBA00023033"/>
    </source>
</evidence>
<dbReference type="InterPro" id="IPR002401">
    <property type="entry name" value="Cyt_P450_E_grp-I"/>
</dbReference>
<dbReference type="PRINTS" id="PR00385">
    <property type="entry name" value="P450"/>
</dbReference>
<evidence type="ECO:0000256" key="12">
    <source>
        <dbReference type="ARBA" id="ARBA00023136"/>
    </source>
</evidence>
<gene>
    <name evidence="15" type="ORF">F6J89_09235</name>
</gene>
<dbReference type="GO" id="GO:0005506">
    <property type="term" value="F:iron ion binding"/>
    <property type="evidence" value="ECO:0007669"/>
    <property type="project" value="InterPro"/>
</dbReference>
<feature type="binding site" description="axial binding residue" evidence="13">
    <location>
        <position position="405"/>
    </location>
    <ligand>
        <name>heme</name>
        <dbReference type="ChEBI" id="CHEBI:30413"/>
    </ligand>
    <ligandPart>
        <name>Fe</name>
        <dbReference type="ChEBI" id="CHEBI:18248"/>
    </ligandPart>
</feature>
<evidence type="ECO:0000256" key="14">
    <source>
        <dbReference type="RuleBase" id="RU000461"/>
    </source>
</evidence>
<evidence type="ECO:0000256" key="4">
    <source>
        <dbReference type="ARBA" id="ARBA00010617"/>
    </source>
</evidence>
<evidence type="ECO:0000256" key="2">
    <source>
        <dbReference type="ARBA" id="ARBA00004174"/>
    </source>
</evidence>
<keyword evidence="8" id="KW-0492">Microsome</keyword>
<dbReference type="Pfam" id="PF00067">
    <property type="entry name" value="p450"/>
    <property type="match status" value="1"/>
</dbReference>
<dbReference type="PROSITE" id="PS00086">
    <property type="entry name" value="CYTOCHROME_P450"/>
    <property type="match status" value="1"/>
</dbReference>
<dbReference type="EMBL" id="JAAHFQ010000135">
    <property type="protein sequence ID" value="NER27800.1"/>
    <property type="molecule type" value="Genomic_DNA"/>
</dbReference>
<name>A0A6B3N877_9CYAN</name>